<dbReference type="EMBL" id="VUJU01000261">
    <property type="protein sequence ID" value="KAF0771719.1"/>
    <property type="molecule type" value="Genomic_DNA"/>
</dbReference>
<evidence type="ECO:0000313" key="2">
    <source>
        <dbReference type="Proteomes" id="UP000478052"/>
    </source>
</evidence>
<accession>A0A6G0ZKY3</accession>
<dbReference type="AlphaFoldDB" id="A0A6G0ZKY3"/>
<proteinExistence type="predicted"/>
<evidence type="ECO:0000313" key="1">
    <source>
        <dbReference type="EMBL" id="KAF0771719.1"/>
    </source>
</evidence>
<dbReference type="Proteomes" id="UP000478052">
    <property type="component" value="Unassembled WGS sequence"/>
</dbReference>
<sequence length="102" mass="11582">MNIFGHVFNDLNRIPERSSINLPRAPCSAHARMCVCARRCEKTVRNCSSHGSIRAKRSLIPQHILGVIIGIKQRLHKSVVLCLKIIFYTTNIDSCTENYVFV</sequence>
<organism evidence="1 2">
    <name type="scientific">Aphis craccivora</name>
    <name type="common">Cowpea aphid</name>
    <dbReference type="NCBI Taxonomy" id="307492"/>
    <lineage>
        <taxon>Eukaryota</taxon>
        <taxon>Metazoa</taxon>
        <taxon>Ecdysozoa</taxon>
        <taxon>Arthropoda</taxon>
        <taxon>Hexapoda</taxon>
        <taxon>Insecta</taxon>
        <taxon>Pterygota</taxon>
        <taxon>Neoptera</taxon>
        <taxon>Paraneoptera</taxon>
        <taxon>Hemiptera</taxon>
        <taxon>Sternorrhyncha</taxon>
        <taxon>Aphidomorpha</taxon>
        <taxon>Aphidoidea</taxon>
        <taxon>Aphididae</taxon>
        <taxon>Aphidini</taxon>
        <taxon>Aphis</taxon>
        <taxon>Aphis</taxon>
    </lineage>
</organism>
<protein>
    <submittedName>
        <fullName evidence="1">Uncharacterized protein</fullName>
    </submittedName>
</protein>
<gene>
    <name evidence="1" type="ORF">FWK35_00012218</name>
</gene>
<reference evidence="1 2" key="1">
    <citation type="submission" date="2019-08" db="EMBL/GenBank/DDBJ databases">
        <title>Whole genome of Aphis craccivora.</title>
        <authorList>
            <person name="Voronova N.V."/>
            <person name="Shulinski R.S."/>
            <person name="Bandarenka Y.V."/>
            <person name="Zhorov D.G."/>
            <person name="Warner D."/>
        </authorList>
    </citation>
    <scope>NUCLEOTIDE SEQUENCE [LARGE SCALE GENOMIC DNA]</scope>
    <source>
        <strain evidence="1">180601</strain>
        <tissue evidence="1">Whole Body</tissue>
    </source>
</reference>
<comment type="caution">
    <text evidence="1">The sequence shown here is derived from an EMBL/GenBank/DDBJ whole genome shotgun (WGS) entry which is preliminary data.</text>
</comment>
<name>A0A6G0ZKY3_APHCR</name>
<keyword evidence="2" id="KW-1185">Reference proteome</keyword>